<comment type="caution">
    <text evidence="4">The sequence shown here is derived from an EMBL/GenBank/DDBJ whole genome shotgun (WGS) entry which is preliminary data.</text>
</comment>
<dbReference type="InterPro" id="IPR025287">
    <property type="entry name" value="WAK_GUB"/>
</dbReference>
<dbReference type="GO" id="GO:0030247">
    <property type="term" value="F:polysaccharide binding"/>
    <property type="evidence" value="ECO:0007669"/>
    <property type="project" value="InterPro"/>
</dbReference>
<dbReference type="AlphaFoldDB" id="A0A498KGL3"/>
<dbReference type="InterPro" id="IPR011009">
    <property type="entry name" value="Kinase-like_dom_sf"/>
</dbReference>
<dbReference type="EMBL" id="RDQH01000328">
    <property type="protein sequence ID" value="RXI06537.1"/>
    <property type="molecule type" value="Genomic_DNA"/>
</dbReference>
<gene>
    <name evidence="4" type="ORF">DVH24_025673</name>
</gene>
<accession>A0A498KGL3</accession>
<evidence type="ECO:0000256" key="1">
    <source>
        <dbReference type="ARBA" id="ARBA00004167"/>
    </source>
</evidence>
<feature type="domain" description="Wall-associated receptor kinase galacturonan-binding" evidence="3">
    <location>
        <begin position="14"/>
        <end position="77"/>
    </location>
</feature>
<dbReference type="Gene3D" id="1.10.510.10">
    <property type="entry name" value="Transferase(Phosphotransferase) domain 1"/>
    <property type="match status" value="1"/>
</dbReference>
<evidence type="ECO:0000313" key="5">
    <source>
        <dbReference type="Proteomes" id="UP000290289"/>
    </source>
</evidence>
<sequence length="230" mass="25641">MYSVNPLRKDTRKCAPSSCGNIHNISYPFRLNSGPKHCGNSRFTLFCENNVTVLHISSGKYLVQSINYRNKTIRVVDPGLHKNNCSSIPSYPLSESNFRYSDIPYFSSSTLVMFFKCTNPLNSSLYVPTAPCINTCGGYAMVGDTTAADLEGRCGIIWMTMMSTSFNYENYATDNSIVTFDSSKGMGCIAPELFYKNIRGVSNKADVYSFGMLLMEMASKRKNLNAFAEH</sequence>
<name>A0A498KGL3_MALDO</name>
<keyword evidence="5" id="KW-1185">Reference proteome</keyword>
<dbReference type="SUPFAM" id="SSF56112">
    <property type="entry name" value="Protein kinase-like (PK-like)"/>
    <property type="match status" value="1"/>
</dbReference>
<dbReference type="Proteomes" id="UP000290289">
    <property type="component" value="Chromosome 2"/>
</dbReference>
<organism evidence="4 5">
    <name type="scientific">Malus domestica</name>
    <name type="common">Apple</name>
    <name type="synonym">Pyrus malus</name>
    <dbReference type="NCBI Taxonomy" id="3750"/>
    <lineage>
        <taxon>Eukaryota</taxon>
        <taxon>Viridiplantae</taxon>
        <taxon>Streptophyta</taxon>
        <taxon>Embryophyta</taxon>
        <taxon>Tracheophyta</taxon>
        <taxon>Spermatophyta</taxon>
        <taxon>Magnoliopsida</taxon>
        <taxon>eudicotyledons</taxon>
        <taxon>Gunneridae</taxon>
        <taxon>Pentapetalae</taxon>
        <taxon>rosids</taxon>
        <taxon>fabids</taxon>
        <taxon>Rosales</taxon>
        <taxon>Rosaceae</taxon>
        <taxon>Amygdaloideae</taxon>
        <taxon>Maleae</taxon>
        <taxon>Malus</taxon>
    </lineage>
</organism>
<dbReference type="GO" id="GO:0016020">
    <property type="term" value="C:membrane"/>
    <property type="evidence" value="ECO:0007669"/>
    <property type="project" value="UniProtKB-SubCell"/>
</dbReference>
<proteinExistence type="predicted"/>
<protein>
    <recommendedName>
        <fullName evidence="3">Wall-associated receptor kinase galacturonan-binding domain-containing protein</fullName>
    </recommendedName>
</protein>
<dbReference type="PANTHER" id="PTHR33138:SF30">
    <property type="entry name" value="LEAF RUST 10 DISEASE-RESISTANCE LOCUS RECEPTOR-LIKE PROTEIN KINASE-LIKE 2.7"/>
    <property type="match status" value="1"/>
</dbReference>
<dbReference type="PANTHER" id="PTHR33138">
    <property type="entry name" value="OS01G0690200 PROTEIN"/>
    <property type="match status" value="1"/>
</dbReference>
<evidence type="ECO:0000259" key="3">
    <source>
        <dbReference type="Pfam" id="PF13947"/>
    </source>
</evidence>
<evidence type="ECO:0000256" key="2">
    <source>
        <dbReference type="ARBA" id="ARBA00022729"/>
    </source>
</evidence>
<evidence type="ECO:0000313" key="4">
    <source>
        <dbReference type="EMBL" id="RXI06537.1"/>
    </source>
</evidence>
<comment type="subcellular location">
    <subcellularLocation>
        <location evidence="1">Membrane</location>
        <topology evidence="1">Single-pass membrane protein</topology>
    </subcellularLocation>
</comment>
<dbReference type="Pfam" id="PF13947">
    <property type="entry name" value="GUB_WAK_bind"/>
    <property type="match status" value="1"/>
</dbReference>
<reference evidence="4 5" key="1">
    <citation type="submission" date="2018-10" db="EMBL/GenBank/DDBJ databases">
        <title>A high-quality apple genome assembly.</title>
        <authorList>
            <person name="Hu J."/>
        </authorList>
    </citation>
    <scope>NUCLEOTIDE SEQUENCE [LARGE SCALE GENOMIC DNA]</scope>
    <source>
        <strain evidence="5">cv. HFTH1</strain>
        <tissue evidence="4">Young leaf</tissue>
    </source>
</reference>
<keyword evidence="2" id="KW-0732">Signal</keyword>